<name>A0A3Q8Q3S1_9VIRU</name>
<protein>
    <submittedName>
        <fullName evidence="1">Putative major capsid protein</fullName>
    </submittedName>
</protein>
<keyword evidence="2" id="KW-1185">Reference proteome</keyword>
<dbReference type="InterPro" id="IPR057957">
    <property type="entry name" value="SFV1_VP5"/>
</dbReference>
<evidence type="ECO:0000313" key="1">
    <source>
        <dbReference type="EMBL" id="AZI75801.1"/>
    </source>
</evidence>
<organism evidence="1 2">
    <name type="scientific">Sulfolobales Beppu filamentous virus 2</name>
    <dbReference type="NCBI Taxonomy" id="2493123"/>
    <lineage>
        <taxon>Viruses</taxon>
        <taxon>Adnaviria</taxon>
        <taxon>Zilligvirae</taxon>
        <taxon>Taleaviricota</taxon>
        <taxon>Tokiviricetes</taxon>
        <taxon>Ligamenvirales</taxon>
        <taxon>Lipothrixviridae</taxon>
        <taxon>Alphalipothrixvirus</taxon>
        <taxon>Alphalipothrixvirus umijigokuense</taxon>
    </lineage>
</organism>
<dbReference type="EMBL" id="MK064563">
    <property type="protein sequence ID" value="AZI75801.1"/>
    <property type="molecule type" value="Genomic_DNA"/>
</dbReference>
<reference evidence="1 2" key="1">
    <citation type="journal article" date="2018" name="Environ. Microbiol.">
        <title>New archaeal viruses discovered by metagenomic analysis of viral communities in enrichment cultures.</title>
        <authorList>
            <person name="Liu Y."/>
            <person name="Brandt D."/>
            <person name="Ishino S."/>
            <person name="Ishino Y."/>
            <person name="Koonin E.V."/>
            <person name="Kalinowski J."/>
            <person name="Krupovic M."/>
            <person name="Prangishvili D."/>
        </authorList>
    </citation>
    <scope>NUCLEOTIDE SEQUENCE [LARGE SCALE GENOMIC DNA]</scope>
</reference>
<sequence length="202" mass="22639">MARKRTSHNDPLRMYEDYVRKLQTMPEAYDISAKYRQANFESGFKALKLTEETFKQYLSQILDELVKQGMSPVQLNFVDQNKVALLKVFTSWLKYSNEKLGNVEIAIELAKTATMTLTENLYGTTITCQDAVDVINMVFNRWVGVEPFEVQEEEGACLVTPVQPIPPVPVPSHTGLVVPLKEVLEAESPEKIIEGTVPGGGS</sequence>
<dbReference type="Pfam" id="PF25648">
    <property type="entry name" value="SFV1_VP5"/>
    <property type="match status" value="1"/>
</dbReference>
<proteinExistence type="predicted"/>
<dbReference type="Proteomes" id="UP000277749">
    <property type="component" value="Segment"/>
</dbReference>
<gene>
    <name evidence="1" type="ORF">SBFV2_gp34</name>
</gene>
<accession>A0A3Q8Q3S1</accession>
<evidence type="ECO:0000313" key="2">
    <source>
        <dbReference type="Proteomes" id="UP000277749"/>
    </source>
</evidence>